<dbReference type="SUPFAM" id="SSF101498">
    <property type="entry name" value="Anti-sigma factor FlgM"/>
    <property type="match status" value="1"/>
</dbReference>
<dbReference type="AlphaFoldDB" id="A0A0A7PLF4"/>
<evidence type="ECO:0000256" key="6">
    <source>
        <dbReference type="ARBA" id="ARBA00023163"/>
    </source>
</evidence>
<sequence>MSGDSKIGPVGGISRAGPLRRVASEAATAMRAQTQLQPVQDNVPTARLSRLATSLADQAAPVDVARVATLRTAIANGSYGVHPAIIASAMIDFHGRGGE</sequence>
<gene>
    <name evidence="10" type="ORF">SKP52_19730</name>
</gene>
<comment type="function">
    <text evidence="7">Responsible for the coupling of flagellin expression to flagellar assembly by preventing expression of the flagellin genes when a component of the middle class of proteins is defective. It negatively regulates flagellar genes by inhibiting the activity of FliA by directly binding to FliA.</text>
</comment>
<evidence type="ECO:0000313" key="11">
    <source>
        <dbReference type="Proteomes" id="UP000030907"/>
    </source>
</evidence>
<dbReference type="GO" id="GO:0045892">
    <property type="term" value="P:negative regulation of DNA-templated transcription"/>
    <property type="evidence" value="ECO:0007669"/>
    <property type="project" value="InterPro"/>
</dbReference>
<dbReference type="Proteomes" id="UP000030907">
    <property type="component" value="Chromosome"/>
</dbReference>
<keyword evidence="4" id="KW-1005">Bacterial flagellum biogenesis</keyword>
<evidence type="ECO:0000256" key="1">
    <source>
        <dbReference type="ARBA" id="ARBA00005322"/>
    </source>
</evidence>
<keyword evidence="11" id="KW-1185">Reference proteome</keyword>
<evidence type="ECO:0000256" key="5">
    <source>
        <dbReference type="ARBA" id="ARBA00023015"/>
    </source>
</evidence>
<comment type="similarity">
    <text evidence="1">Belongs to the FlgM family.</text>
</comment>
<evidence type="ECO:0000313" key="10">
    <source>
        <dbReference type="EMBL" id="AJA10814.1"/>
    </source>
</evidence>
<dbReference type="Pfam" id="PF04316">
    <property type="entry name" value="FlgM"/>
    <property type="match status" value="1"/>
</dbReference>
<proteinExistence type="inferred from homology"/>
<keyword evidence="6" id="KW-0804">Transcription</keyword>
<organism evidence="10 11">
    <name type="scientific">Sphingopyxis fribergensis</name>
    <dbReference type="NCBI Taxonomy" id="1515612"/>
    <lineage>
        <taxon>Bacteria</taxon>
        <taxon>Pseudomonadati</taxon>
        <taxon>Pseudomonadota</taxon>
        <taxon>Alphaproteobacteria</taxon>
        <taxon>Sphingomonadales</taxon>
        <taxon>Sphingomonadaceae</taxon>
        <taxon>Sphingopyxis</taxon>
    </lineage>
</organism>
<dbReference type="InterPro" id="IPR007412">
    <property type="entry name" value="FlgM"/>
</dbReference>
<name>A0A0A7PLF4_9SPHN</name>
<dbReference type="HOGENOM" id="CLU_2318631_0_0_5"/>
<evidence type="ECO:0000256" key="2">
    <source>
        <dbReference type="ARBA" id="ARBA00017823"/>
    </source>
</evidence>
<dbReference type="InterPro" id="IPR035890">
    <property type="entry name" value="Anti-sigma-28_factor_FlgM_sf"/>
</dbReference>
<evidence type="ECO:0000256" key="3">
    <source>
        <dbReference type="ARBA" id="ARBA00022491"/>
    </source>
</evidence>
<evidence type="ECO:0000259" key="9">
    <source>
        <dbReference type="Pfam" id="PF04316"/>
    </source>
</evidence>
<dbReference type="KEGG" id="sphk:SKP52_19730"/>
<dbReference type="STRING" id="1515612.SKP52_19730"/>
<dbReference type="RefSeq" id="WP_160292446.1">
    <property type="nucleotide sequence ID" value="NZ_CP009122.1"/>
</dbReference>
<dbReference type="InterPro" id="IPR031316">
    <property type="entry name" value="FlgM_C"/>
</dbReference>
<keyword evidence="5" id="KW-0805">Transcription regulation</keyword>
<dbReference type="GO" id="GO:0044781">
    <property type="term" value="P:bacterial-type flagellum organization"/>
    <property type="evidence" value="ECO:0007669"/>
    <property type="project" value="UniProtKB-KW"/>
</dbReference>
<evidence type="ECO:0000256" key="8">
    <source>
        <dbReference type="ARBA" id="ARBA00030117"/>
    </source>
</evidence>
<feature type="domain" description="Anti-sigma-28 factor FlgM C-terminal" evidence="9">
    <location>
        <begin position="47"/>
        <end position="92"/>
    </location>
</feature>
<dbReference type="NCBIfam" id="TIGR03824">
    <property type="entry name" value="FlgM_jcvi"/>
    <property type="match status" value="1"/>
</dbReference>
<dbReference type="EMBL" id="CP009122">
    <property type="protein sequence ID" value="AJA10814.1"/>
    <property type="molecule type" value="Genomic_DNA"/>
</dbReference>
<accession>A0A0A7PLF4</accession>
<keyword evidence="3" id="KW-0678">Repressor</keyword>
<reference evidence="10 11" key="1">
    <citation type="journal article" date="2015" name="Int. J. Syst. Evol. Microbiol.">
        <title>Description of Sphingopyxis fribergensis sp. nov. - a soil bacterium with the ability to degrade styrene and phenylacetic acid.</title>
        <authorList>
            <person name="Oelschlagel M."/>
            <person name="Ruckert C."/>
            <person name="Kalinowski J."/>
            <person name="Schmidt G."/>
            <person name="Schlomann M."/>
            <person name="Tischler D."/>
        </authorList>
    </citation>
    <scope>NUCLEOTIDE SEQUENCE [LARGE SCALE GENOMIC DNA]</scope>
    <source>
        <strain evidence="10 11">Kp5.2</strain>
    </source>
</reference>
<protein>
    <recommendedName>
        <fullName evidence="2">Negative regulator of flagellin synthesis</fullName>
    </recommendedName>
    <alternativeName>
        <fullName evidence="8">Anti-sigma-28 factor</fullName>
    </alternativeName>
</protein>
<evidence type="ECO:0000256" key="4">
    <source>
        <dbReference type="ARBA" id="ARBA00022795"/>
    </source>
</evidence>
<evidence type="ECO:0000256" key="7">
    <source>
        <dbReference type="ARBA" id="ARBA00024739"/>
    </source>
</evidence>